<organism evidence="2 3">
    <name type="scientific">Python bivittatus</name>
    <name type="common">Burmese python</name>
    <name type="synonym">Python molurus bivittatus</name>
    <dbReference type="NCBI Taxonomy" id="176946"/>
    <lineage>
        <taxon>Eukaryota</taxon>
        <taxon>Metazoa</taxon>
        <taxon>Chordata</taxon>
        <taxon>Craniata</taxon>
        <taxon>Vertebrata</taxon>
        <taxon>Euteleostomi</taxon>
        <taxon>Lepidosauria</taxon>
        <taxon>Squamata</taxon>
        <taxon>Bifurcata</taxon>
        <taxon>Unidentata</taxon>
        <taxon>Episquamata</taxon>
        <taxon>Toxicofera</taxon>
        <taxon>Serpentes</taxon>
        <taxon>Henophidia</taxon>
        <taxon>Pythonidae</taxon>
        <taxon>Python</taxon>
    </lineage>
</organism>
<dbReference type="GeneID" id="112541906"/>
<dbReference type="Proteomes" id="UP000695026">
    <property type="component" value="Unplaced"/>
</dbReference>
<dbReference type="PANTHER" id="PTHR35838:SF1">
    <property type="entry name" value="TRICHOHYALIN-LIKE"/>
    <property type="match status" value="1"/>
</dbReference>
<dbReference type="RefSeq" id="XP_025029076.1">
    <property type="nucleotide sequence ID" value="XM_025173308.1"/>
</dbReference>
<keyword evidence="2" id="KW-1185">Reference proteome</keyword>
<dbReference type="KEGG" id="pbi:112541906"/>
<evidence type="ECO:0000313" key="2">
    <source>
        <dbReference type="Proteomes" id="UP000695026"/>
    </source>
</evidence>
<evidence type="ECO:0000313" key="3">
    <source>
        <dbReference type="RefSeq" id="XP_025029076.1"/>
    </source>
</evidence>
<dbReference type="OMA" id="ARCTQYF"/>
<accession>A0A9F5MYI0</accession>
<name>A0A9F5MYI0_PYTBI</name>
<sequence length="480" mass="56059">MANTVYLFFCSVQCNQVLFPKGGHCFWRWLPMAPVEALYTILQDEIQSFEKHIRCCQQAFDIHTLYNVLLLLLHEDDGVVEIHSLEQLEKLVKSKKCNRQDIVRITVSGDKSDIANYISWFVSYVSYLGSLKEEFDAKVVFPLCENLYVNDDSLDRLLSGFMKGRRPHATVSIAHTARQLFALRRKWALLLKKGLICEQAFHTQSLLDLQGFAYIQPFVKIMRLVPDLFHKSLAAAELATQWVKYHASRHSSHQEHSHPILIRRCNGTRVMEGSLDHHWYGASFCQSELPLNHHDYMKTWLPPKANNNNDNRDMYKTTIIQKRNQLQETYGELLSLLWREERSWTLEGEIQEVNQRISDLHVQQEAKENELEALEQQLKKGNWNVSSAQYQRDLCELNALRRQLRLEEYRKSILQGDWLLELEVRPVLIRPIYTLQERCQKLMRVLQAKEEIQHDLQPADRIDSHSSCNSVGLNILSSCS</sequence>
<dbReference type="AlphaFoldDB" id="A0A9F5MYI0"/>
<reference evidence="3" key="1">
    <citation type="submission" date="2025-08" db="UniProtKB">
        <authorList>
            <consortium name="RefSeq"/>
        </authorList>
    </citation>
    <scope>IDENTIFICATION</scope>
    <source>
        <tissue evidence="3">Liver</tissue>
    </source>
</reference>
<feature type="coiled-coil region" evidence="1">
    <location>
        <begin position="350"/>
        <end position="384"/>
    </location>
</feature>
<protein>
    <submittedName>
        <fullName evidence="3">Uncharacterized protein LOC112541906 isoform X1</fullName>
    </submittedName>
</protein>
<dbReference type="OrthoDB" id="9949627at2759"/>
<keyword evidence="1" id="KW-0175">Coiled coil</keyword>
<dbReference type="PANTHER" id="PTHR35838">
    <property type="entry name" value="CHROMOSOME 21, WHOLE GENOME SHOTGUN SEQUENCE"/>
    <property type="match status" value="1"/>
</dbReference>
<proteinExistence type="predicted"/>
<gene>
    <name evidence="3" type="primary">LOC112541906</name>
</gene>
<evidence type="ECO:0000256" key="1">
    <source>
        <dbReference type="SAM" id="Coils"/>
    </source>
</evidence>